<feature type="chain" id="PRO_5021495709" evidence="2">
    <location>
        <begin position="23"/>
        <end position="113"/>
    </location>
</feature>
<feature type="region of interest" description="Disordered" evidence="1">
    <location>
        <begin position="26"/>
        <end position="113"/>
    </location>
</feature>
<proteinExistence type="predicted"/>
<evidence type="ECO:0000256" key="1">
    <source>
        <dbReference type="SAM" id="MobiDB-lite"/>
    </source>
</evidence>
<feature type="compositionally biased region" description="Basic and acidic residues" evidence="1">
    <location>
        <begin position="47"/>
        <end position="57"/>
    </location>
</feature>
<gene>
    <name evidence="3" type="ORF">MET9862_00037</name>
</gene>
<evidence type="ECO:0000313" key="3">
    <source>
        <dbReference type="EMBL" id="VUD69489.1"/>
    </source>
</evidence>
<keyword evidence="2" id="KW-0732">Signal</keyword>
<dbReference type="OrthoDB" id="8004454at2"/>
<accession>A0A509E7H3</accession>
<evidence type="ECO:0000313" key="4">
    <source>
        <dbReference type="Proteomes" id="UP000410984"/>
    </source>
</evidence>
<dbReference type="Proteomes" id="UP000410984">
    <property type="component" value="Unassembled WGS sequence"/>
</dbReference>
<reference evidence="3 4" key="1">
    <citation type="submission" date="2019-06" db="EMBL/GenBank/DDBJ databases">
        <authorList>
            <person name="Rodrigo-Torres L."/>
            <person name="Arahal R. D."/>
            <person name="Lucena T."/>
        </authorList>
    </citation>
    <scope>NUCLEOTIDE SEQUENCE [LARGE SCALE GENOMIC DNA]</scope>
    <source>
        <strain evidence="3 4">SB0023/3</strain>
    </source>
</reference>
<organism evidence="3 4">
    <name type="scientific">Methylobacterium symbioticum</name>
    <dbReference type="NCBI Taxonomy" id="2584084"/>
    <lineage>
        <taxon>Bacteria</taxon>
        <taxon>Pseudomonadati</taxon>
        <taxon>Pseudomonadota</taxon>
        <taxon>Alphaproteobacteria</taxon>
        <taxon>Hyphomicrobiales</taxon>
        <taxon>Methylobacteriaceae</taxon>
        <taxon>Methylobacterium</taxon>
    </lineage>
</organism>
<protein>
    <submittedName>
        <fullName evidence="3">Uncharacterized protein</fullName>
    </submittedName>
</protein>
<feature type="signal peptide" evidence="2">
    <location>
        <begin position="1"/>
        <end position="22"/>
    </location>
</feature>
<dbReference type="AlphaFoldDB" id="A0A509E7H3"/>
<dbReference type="EMBL" id="CABFPH010000001">
    <property type="protein sequence ID" value="VUD69489.1"/>
    <property type="molecule type" value="Genomic_DNA"/>
</dbReference>
<keyword evidence="4" id="KW-1185">Reference proteome</keyword>
<evidence type="ECO:0000256" key="2">
    <source>
        <dbReference type="SAM" id="SignalP"/>
    </source>
</evidence>
<dbReference type="RefSeq" id="WP_142581090.1">
    <property type="nucleotide sequence ID" value="NZ_CABFPH010000001.1"/>
</dbReference>
<sequence length="113" mass="11577">MQRILTGLAAAAIGLVAATALAQNPDAPLKNRDSDPALPPQSQTPPDRVRPEADAPPKDSNLSDTLKKNDGVIKPPGNAAEGMVVKPPDSSTGSMPVIKPGDLPGRQPGTEAK</sequence>
<name>A0A509E7H3_9HYPH</name>